<dbReference type="KEGG" id="dbc:MFMK1_001332"/>
<evidence type="ECO:0000259" key="1">
    <source>
        <dbReference type="Pfam" id="PF20020"/>
    </source>
</evidence>
<reference evidence="2 3" key="1">
    <citation type="submission" date="2023-04" db="EMBL/GenBank/DDBJ databases">
        <authorList>
            <person name="Hsu D."/>
        </authorList>
    </citation>
    <scope>NUCLEOTIDE SEQUENCE [LARGE SCALE GENOMIC DNA]</scope>
    <source>
        <strain evidence="2 3">MK1</strain>
    </source>
</reference>
<protein>
    <submittedName>
        <fullName evidence="2">DUF6431 domain-containing protein</fullName>
    </submittedName>
</protein>
<organism evidence="2 3">
    <name type="scientific">Metallumcola ferriviriculae</name>
    <dbReference type="NCBI Taxonomy" id="3039180"/>
    <lineage>
        <taxon>Bacteria</taxon>
        <taxon>Bacillati</taxon>
        <taxon>Bacillota</taxon>
        <taxon>Clostridia</taxon>
        <taxon>Neomoorellales</taxon>
        <taxon>Desulfitibacteraceae</taxon>
        <taxon>Metallumcola</taxon>
    </lineage>
</organism>
<dbReference type="RefSeq" id="WP_366924362.1">
    <property type="nucleotide sequence ID" value="NZ_CP121694.1"/>
</dbReference>
<evidence type="ECO:0000313" key="2">
    <source>
        <dbReference type="EMBL" id="WRO21522.1"/>
    </source>
</evidence>
<name>A0AAU0ULX2_9FIRM</name>
<feature type="domain" description="DUF6431" evidence="1">
    <location>
        <begin position="27"/>
        <end position="118"/>
    </location>
</feature>
<sequence>MIILLETALSIKQYLRNWQKHDVDIKCPLCNKLTRRHTTYERQVISKYETHTIFILSRRCKPCNITISLLPSFLKPWQRFANHFREIAGRWHLTGRSLNRITASLSESGISRRTLQRWKQKFHKQLKEKLIQQRRNIIDDSAVADSILVHYRKNLTAGDELKGKTRGRFCCLT</sequence>
<accession>A0AAU0ULX2</accession>
<evidence type="ECO:0000313" key="3">
    <source>
        <dbReference type="Proteomes" id="UP001329915"/>
    </source>
</evidence>
<dbReference type="Proteomes" id="UP001329915">
    <property type="component" value="Chromosome"/>
</dbReference>
<dbReference type="EMBL" id="CP121694">
    <property type="protein sequence ID" value="WRO21522.1"/>
    <property type="molecule type" value="Genomic_DNA"/>
</dbReference>
<dbReference type="AlphaFoldDB" id="A0AAU0ULX2"/>
<dbReference type="Pfam" id="PF20020">
    <property type="entry name" value="DUF6431"/>
    <property type="match status" value="1"/>
</dbReference>
<gene>
    <name evidence="2" type="ORF">MFMK1_001332</name>
</gene>
<keyword evidence="3" id="KW-1185">Reference proteome</keyword>
<proteinExistence type="predicted"/>
<dbReference type="InterPro" id="IPR045536">
    <property type="entry name" value="DUF6431"/>
</dbReference>